<keyword evidence="10 11" id="KW-0407">Ion channel</keyword>
<evidence type="ECO:0000256" key="8">
    <source>
        <dbReference type="ARBA" id="ARBA00023136"/>
    </source>
</evidence>
<dbReference type="GO" id="GO:0015280">
    <property type="term" value="F:ligand-gated sodium channel activity"/>
    <property type="evidence" value="ECO:0007669"/>
    <property type="project" value="TreeGrafter"/>
</dbReference>
<keyword evidence="5 12" id="KW-1133">Transmembrane helix</keyword>
<dbReference type="AlphaFoldDB" id="A0A816E5Z9"/>
<dbReference type="Proteomes" id="UP000663828">
    <property type="component" value="Unassembled WGS sequence"/>
</dbReference>
<evidence type="ECO:0000256" key="12">
    <source>
        <dbReference type="SAM" id="Phobius"/>
    </source>
</evidence>
<proteinExistence type="inferred from homology"/>
<comment type="caution">
    <text evidence="13">The sequence shown here is derived from an EMBL/GenBank/DDBJ whole genome shotgun (WGS) entry which is preliminary data.</text>
</comment>
<feature type="transmembrane region" description="Helical" evidence="12">
    <location>
        <begin position="54"/>
        <end position="72"/>
    </location>
</feature>
<evidence type="ECO:0000256" key="1">
    <source>
        <dbReference type="ARBA" id="ARBA00004141"/>
    </source>
</evidence>
<evidence type="ECO:0000256" key="5">
    <source>
        <dbReference type="ARBA" id="ARBA00022989"/>
    </source>
</evidence>
<keyword evidence="4 11" id="KW-0812">Transmembrane</keyword>
<sequence length="506" mass="57037">MANEVVQQTATTFPISVETIKPERKRSIIREFGLNTSTHAVPAIARSQSIPNRIFWSTALIVFIGIMLYFIITSIRDYFDYPTKTSVDFIVEWPQPFPAVTICNYSPLVYSYFIDSFLNYTNARNLTNTTDTTTFTQQQASYVRDFQRDVLVQGENLARYAFPLESMLISCTYNNLPCSAANFTMYASIRYGNCYTFNGKRNNSVHYNSENAADGLLQLTLYLHRHEYVPYVTTGVGMVAIVHDNNEFPLITASGLQLSPGRNHLLAYRKRTNIFLPSPYTSCTNDVGQAMQALFDQYEGVQYGYKQYLCYLICMQSLIYQQCGCISPSNWATRFIVPPGSDKVIAAPLCNWTDPCSARVTMNFANLGSLRDKQCPDCGPECRSNTFQIKASALEAPMSFQLNNIKKFVESSSIPTSANWTTTWQSEIPANYISLAVMCETTQTEVYTQEASIGPVDLISNIGGLTGLWIGVSFLSLLEIVEMIYRLLCSQCSQWRNALRATDQNK</sequence>
<dbReference type="InterPro" id="IPR001873">
    <property type="entry name" value="ENaC"/>
</dbReference>
<keyword evidence="14" id="KW-1185">Reference proteome</keyword>
<keyword evidence="6" id="KW-0915">Sodium</keyword>
<dbReference type="EMBL" id="CAJNOR010009320">
    <property type="protein sequence ID" value="CAF1643459.1"/>
    <property type="molecule type" value="Genomic_DNA"/>
</dbReference>
<evidence type="ECO:0000256" key="9">
    <source>
        <dbReference type="ARBA" id="ARBA00023201"/>
    </source>
</evidence>
<evidence type="ECO:0000256" key="4">
    <source>
        <dbReference type="ARBA" id="ARBA00022692"/>
    </source>
</evidence>
<evidence type="ECO:0000313" key="13">
    <source>
        <dbReference type="EMBL" id="CAF1643459.1"/>
    </source>
</evidence>
<comment type="similarity">
    <text evidence="11">Belongs to the amiloride-sensitive sodium channel (TC 1.A.6) family.</text>
</comment>
<reference evidence="13" key="1">
    <citation type="submission" date="2021-02" db="EMBL/GenBank/DDBJ databases">
        <authorList>
            <person name="Nowell W R."/>
        </authorList>
    </citation>
    <scope>NUCLEOTIDE SEQUENCE</scope>
</reference>
<dbReference type="Pfam" id="PF00858">
    <property type="entry name" value="ASC"/>
    <property type="match status" value="1"/>
</dbReference>
<keyword evidence="8 12" id="KW-0472">Membrane</keyword>
<keyword evidence="7 11" id="KW-0406">Ion transport</keyword>
<dbReference type="Gene3D" id="1.10.287.770">
    <property type="entry name" value="YojJ-like"/>
    <property type="match status" value="1"/>
</dbReference>
<protein>
    <submittedName>
        <fullName evidence="13">Uncharacterized protein</fullName>
    </submittedName>
</protein>
<dbReference type="Gene3D" id="2.60.470.10">
    <property type="entry name" value="Acid-sensing ion channels like domains"/>
    <property type="match status" value="1"/>
</dbReference>
<evidence type="ECO:0000256" key="3">
    <source>
        <dbReference type="ARBA" id="ARBA00022461"/>
    </source>
</evidence>
<dbReference type="GO" id="GO:0005886">
    <property type="term" value="C:plasma membrane"/>
    <property type="evidence" value="ECO:0007669"/>
    <property type="project" value="TreeGrafter"/>
</dbReference>
<evidence type="ECO:0000256" key="10">
    <source>
        <dbReference type="ARBA" id="ARBA00023303"/>
    </source>
</evidence>
<evidence type="ECO:0000313" key="14">
    <source>
        <dbReference type="Proteomes" id="UP000663828"/>
    </source>
</evidence>
<name>A0A816E5Z9_ADIRI</name>
<dbReference type="PRINTS" id="PR01078">
    <property type="entry name" value="AMINACHANNEL"/>
</dbReference>
<gene>
    <name evidence="13" type="ORF">XAT740_LOCUS53719</name>
</gene>
<evidence type="ECO:0000256" key="6">
    <source>
        <dbReference type="ARBA" id="ARBA00023053"/>
    </source>
</evidence>
<keyword evidence="3 11" id="KW-0894">Sodium channel</keyword>
<keyword evidence="2 11" id="KW-0813">Transport</keyword>
<keyword evidence="9 11" id="KW-0739">Sodium transport</keyword>
<comment type="subcellular location">
    <subcellularLocation>
        <location evidence="1">Membrane</location>
        <topology evidence="1">Multi-pass membrane protein</topology>
    </subcellularLocation>
</comment>
<organism evidence="13 14">
    <name type="scientific">Adineta ricciae</name>
    <name type="common">Rotifer</name>
    <dbReference type="NCBI Taxonomy" id="249248"/>
    <lineage>
        <taxon>Eukaryota</taxon>
        <taxon>Metazoa</taxon>
        <taxon>Spiralia</taxon>
        <taxon>Gnathifera</taxon>
        <taxon>Rotifera</taxon>
        <taxon>Eurotatoria</taxon>
        <taxon>Bdelloidea</taxon>
        <taxon>Adinetida</taxon>
        <taxon>Adinetidae</taxon>
        <taxon>Adineta</taxon>
    </lineage>
</organism>
<evidence type="ECO:0000256" key="7">
    <source>
        <dbReference type="ARBA" id="ARBA00023065"/>
    </source>
</evidence>
<dbReference type="PANTHER" id="PTHR11690">
    <property type="entry name" value="AMILORIDE-SENSITIVE SODIUM CHANNEL-RELATED"/>
    <property type="match status" value="1"/>
</dbReference>
<evidence type="ECO:0000256" key="2">
    <source>
        <dbReference type="ARBA" id="ARBA00022448"/>
    </source>
</evidence>
<accession>A0A816E5Z9</accession>
<evidence type="ECO:0000256" key="11">
    <source>
        <dbReference type="RuleBase" id="RU000679"/>
    </source>
</evidence>